<feature type="compositionally biased region" description="Low complexity" evidence="6">
    <location>
        <begin position="605"/>
        <end position="620"/>
    </location>
</feature>
<dbReference type="Pfam" id="PF12634">
    <property type="entry name" value="Inp1"/>
    <property type="match status" value="1"/>
</dbReference>
<proteinExistence type="inferred from homology"/>
<comment type="function">
    <text evidence="1">Required for peroxisome inheritance.</text>
</comment>
<name>A0A9P9WGI8_9PEZI</name>
<evidence type="ECO:0000256" key="3">
    <source>
        <dbReference type="ARBA" id="ARBA00010707"/>
    </source>
</evidence>
<dbReference type="GO" id="GO:0045033">
    <property type="term" value="P:peroxisome inheritance"/>
    <property type="evidence" value="ECO:0007669"/>
    <property type="project" value="InterPro"/>
</dbReference>
<evidence type="ECO:0000256" key="2">
    <source>
        <dbReference type="ARBA" id="ARBA00004421"/>
    </source>
</evidence>
<keyword evidence="5" id="KW-0472">Membrane</keyword>
<feature type="compositionally biased region" description="Polar residues" evidence="6">
    <location>
        <begin position="369"/>
        <end position="383"/>
    </location>
</feature>
<evidence type="ECO:0000313" key="7">
    <source>
        <dbReference type="EMBL" id="KAI1862409.1"/>
    </source>
</evidence>
<feature type="compositionally biased region" description="Polar residues" evidence="6">
    <location>
        <begin position="321"/>
        <end position="330"/>
    </location>
</feature>
<evidence type="ECO:0000256" key="5">
    <source>
        <dbReference type="ARBA" id="ARBA00023136"/>
    </source>
</evidence>
<dbReference type="GO" id="GO:0005780">
    <property type="term" value="C:extrinsic component of intraperoxisomal membrane"/>
    <property type="evidence" value="ECO:0007669"/>
    <property type="project" value="InterPro"/>
</dbReference>
<evidence type="ECO:0000256" key="1">
    <source>
        <dbReference type="ARBA" id="ARBA00003594"/>
    </source>
</evidence>
<sequence>MEAASSSTARFPAPRRVATEPAPFAPRRSLSVSSTSSRPGTSSGPKGGDESIETLYNHPSVKIIAFTSSQRPSYGGATLFEDPKPGSLPASTQLERTIAVGPFRIYRAPGSVAFLSCGSALQPILPKSQCWCIDEANSRFVLQIRRPQYWRIEVPVSDPEDAHRALVLRDVLDSILLFEKTECPFQRSFTVALPERPQTPVKKKPWTAEGKNLISSAFSSDISPPLPSRKITNDKKRTSVPVEQVADQGEVAELQATVHDSPRFEEIGQTEPLEGANPRKEPQEAGAGQETTPEVSSTKAETSPPDSVASGLEIFSGLKASDQQPLSTQAREVEAHTDEPARPQATSSADRPSKSADEVPTASPLVPTVSPSSNEKATKTSILPPSRVSPAVGSGPPAPVQHDRAKAPVAHPEVPTSSVESDQPIPSAVTSTGDSLVKTTQEATPPPPDNPVVGIQTTPGAEETEPQSFEGAGSVGTVNLKKKRMSRMLAGRSVTLPLQLTIVTSPPTKTSQGPLVEASVAEPSSSPLQPSLKADDTSPVGSMDSFHSVQSWHSPITPLPPSPPSSSPSPPSFPYPHEDIIIPSKGQSSIRDASGSAATPVTANSPDPSSPAHSSKPSSPTIVLPADSESHPSALPERLQVRHRQKGNNLSISRRALSPLPPAANLFSPQVRRRPSRLELVRKLPSAIIHKTVEILLSPPSHLVSLMLKVAAKIAAGEWRGLVFGLGEGGESIPVHWDYSDDELSTWEDDDDYTFSLGRFARRQNMTANFSDGQDTTRPENRDGADGNDRSWEVD</sequence>
<feature type="region of interest" description="Disordered" evidence="6">
    <location>
        <begin position="1"/>
        <end position="52"/>
    </location>
</feature>
<feature type="compositionally biased region" description="Basic and acidic residues" evidence="6">
    <location>
        <begin position="775"/>
        <end position="795"/>
    </location>
</feature>
<dbReference type="InterPro" id="IPR024758">
    <property type="entry name" value="Inp1"/>
</dbReference>
<reference evidence="7" key="1">
    <citation type="submission" date="2021-03" db="EMBL/GenBank/DDBJ databases">
        <title>Revisited historic fungal species revealed as producer of novel bioactive compounds through whole genome sequencing and comparative genomics.</title>
        <authorList>
            <person name="Vignolle G.A."/>
            <person name="Hochenegger N."/>
            <person name="Mach R.L."/>
            <person name="Mach-Aigner A.R."/>
            <person name="Javad Rahimi M."/>
            <person name="Salim K.A."/>
            <person name="Chan C.M."/>
            <person name="Lim L.B.L."/>
            <person name="Cai F."/>
            <person name="Druzhinina I.S."/>
            <person name="U'Ren J.M."/>
            <person name="Derntl C."/>
        </authorList>
    </citation>
    <scope>NUCLEOTIDE SEQUENCE</scope>
    <source>
        <strain evidence="7">TUCIM 5799</strain>
    </source>
</reference>
<evidence type="ECO:0000256" key="6">
    <source>
        <dbReference type="SAM" id="MobiDB-lite"/>
    </source>
</evidence>
<feature type="compositionally biased region" description="Basic and acidic residues" evidence="6">
    <location>
        <begin position="331"/>
        <end position="341"/>
    </location>
</feature>
<comment type="subcellular location">
    <subcellularLocation>
        <location evidence="2">Peroxisome membrane</location>
        <topology evidence="2">Peripheral membrane protein</topology>
    </subcellularLocation>
</comment>
<accession>A0A9P9WGI8</accession>
<feature type="compositionally biased region" description="Polar residues" evidence="6">
    <location>
        <begin position="585"/>
        <end position="604"/>
    </location>
</feature>
<organism evidence="7 8">
    <name type="scientific">Neoarthrinium moseri</name>
    <dbReference type="NCBI Taxonomy" id="1658444"/>
    <lineage>
        <taxon>Eukaryota</taxon>
        <taxon>Fungi</taxon>
        <taxon>Dikarya</taxon>
        <taxon>Ascomycota</taxon>
        <taxon>Pezizomycotina</taxon>
        <taxon>Sordariomycetes</taxon>
        <taxon>Xylariomycetidae</taxon>
        <taxon>Amphisphaeriales</taxon>
        <taxon>Apiosporaceae</taxon>
        <taxon>Neoarthrinium</taxon>
    </lineage>
</organism>
<feature type="compositionally biased region" description="Polar residues" evidence="6">
    <location>
        <begin position="289"/>
        <end position="305"/>
    </location>
</feature>
<keyword evidence="8" id="KW-1185">Reference proteome</keyword>
<evidence type="ECO:0000256" key="4">
    <source>
        <dbReference type="ARBA" id="ARBA00021397"/>
    </source>
</evidence>
<comment type="similarity">
    <text evidence="3">Belongs to the INP1 family.</text>
</comment>
<comment type="caution">
    <text evidence="7">The sequence shown here is derived from an EMBL/GenBank/DDBJ whole genome shotgun (WGS) entry which is preliminary data.</text>
</comment>
<dbReference type="Proteomes" id="UP000829685">
    <property type="component" value="Unassembled WGS sequence"/>
</dbReference>
<feature type="region of interest" description="Disordered" evidence="6">
    <location>
        <begin position="502"/>
        <end position="635"/>
    </location>
</feature>
<feature type="region of interest" description="Disordered" evidence="6">
    <location>
        <begin position="217"/>
        <end position="476"/>
    </location>
</feature>
<protein>
    <recommendedName>
        <fullName evidence="4">Inheritance of peroxisomes protein 1</fullName>
    </recommendedName>
</protein>
<evidence type="ECO:0000313" key="8">
    <source>
        <dbReference type="Proteomes" id="UP000829685"/>
    </source>
</evidence>
<feature type="region of interest" description="Disordered" evidence="6">
    <location>
        <begin position="766"/>
        <end position="795"/>
    </location>
</feature>
<feature type="compositionally biased region" description="Polar residues" evidence="6">
    <location>
        <begin position="502"/>
        <end position="513"/>
    </location>
</feature>
<dbReference type="EMBL" id="JAFIMR010000027">
    <property type="protein sequence ID" value="KAI1862409.1"/>
    <property type="molecule type" value="Genomic_DNA"/>
</dbReference>
<feature type="compositionally biased region" description="Low complexity" evidence="6">
    <location>
        <begin position="26"/>
        <end position="44"/>
    </location>
</feature>
<gene>
    <name evidence="7" type="ORF">JX265_009123</name>
</gene>
<dbReference type="AlphaFoldDB" id="A0A9P9WGI8"/>
<feature type="compositionally biased region" description="Pro residues" evidence="6">
    <location>
        <begin position="557"/>
        <end position="574"/>
    </location>
</feature>
<feature type="compositionally biased region" description="Polar residues" evidence="6">
    <location>
        <begin position="428"/>
        <end position="443"/>
    </location>
</feature>